<feature type="chain" id="PRO_5002869898" evidence="2">
    <location>
        <begin position="20"/>
        <end position="211"/>
    </location>
</feature>
<evidence type="ECO:0000256" key="1">
    <source>
        <dbReference type="SAM" id="MobiDB-lite"/>
    </source>
</evidence>
<evidence type="ECO:0000313" key="4">
    <source>
        <dbReference type="Proteomes" id="UP000001449"/>
    </source>
</evidence>
<reference evidence="3 4" key="1">
    <citation type="journal article" date="2004" name="Science">
        <title>The genome of the diatom Thalassiosira pseudonana: ecology, evolution, and metabolism.</title>
        <authorList>
            <person name="Armbrust E.V."/>
            <person name="Berges J.A."/>
            <person name="Bowler C."/>
            <person name="Green B.R."/>
            <person name="Martinez D."/>
            <person name="Putnam N.H."/>
            <person name="Zhou S."/>
            <person name="Allen A.E."/>
            <person name="Apt K.E."/>
            <person name="Bechner M."/>
            <person name="Brzezinski M.A."/>
            <person name="Chaal B.K."/>
            <person name="Chiovitti A."/>
            <person name="Davis A.K."/>
            <person name="Demarest M.S."/>
            <person name="Detter J.C."/>
            <person name="Glavina T."/>
            <person name="Goodstein D."/>
            <person name="Hadi M.Z."/>
            <person name="Hellsten U."/>
            <person name="Hildebrand M."/>
            <person name="Jenkins B.D."/>
            <person name="Jurka J."/>
            <person name="Kapitonov V.V."/>
            <person name="Kroger N."/>
            <person name="Lau W.W."/>
            <person name="Lane T.W."/>
            <person name="Larimer F.W."/>
            <person name="Lippmeier J.C."/>
            <person name="Lucas S."/>
            <person name="Medina M."/>
            <person name="Montsant A."/>
            <person name="Obornik M."/>
            <person name="Parker M.S."/>
            <person name="Palenik B."/>
            <person name="Pazour G.J."/>
            <person name="Richardson P.M."/>
            <person name="Rynearson T.A."/>
            <person name="Saito M.A."/>
            <person name="Schwartz D.C."/>
            <person name="Thamatrakoln K."/>
            <person name="Valentin K."/>
            <person name="Vardi A."/>
            <person name="Wilkerson F.P."/>
            <person name="Rokhsar D.S."/>
        </authorList>
    </citation>
    <scope>NUCLEOTIDE SEQUENCE [LARGE SCALE GENOMIC DNA]</scope>
    <source>
        <strain evidence="3 4">CCMP1335</strain>
    </source>
</reference>
<dbReference type="InParanoid" id="B8C9S2"/>
<feature type="region of interest" description="Disordered" evidence="1">
    <location>
        <begin position="40"/>
        <end position="63"/>
    </location>
</feature>
<name>B8C9S2_THAPS</name>
<evidence type="ECO:0000313" key="3">
    <source>
        <dbReference type="EMBL" id="EED90093.1"/>
    </source>
</evidence>
<protein>
    <submittedName>
        <fullName evidence="3">Uncharacterized protein</fullName>
    </submittedName>
</protein>
<keyword evidence="2" id="KW-0732">Signal</keyword>
<gene>
    <name evidence="3" type="ORF">THAPSDRAFT_8533</name>
</gene>
<sequence length="211" mass="23223">MAPTTPILAALLLCRLTSAFIPSPPSTHIAPPSPLYQRLQSLPSSTSRTSAKKDKKKSGGASLPKLKAKSQWDRYADLKSCEKIQVGVRIKGTEEWMQVGRVRSENDAFSEVAVARQRALIAEHAKRLYPVQLPANSVIEWGYLTPSNDDDSEGKWTIVDKSVGDDAPSGVEKKIGFEGISDKATGFYCYYHEGRIVEREDEGKGKRTSVV</sequence>
<dbReference type="EMBL" id="CM000646">
    <property type="protein sequence ID" value="EED90093.1"/>
    <property type="molecule type" value="Genomic_DNA"/>
</dbReference>
<dbReference type="RefSeq" id="XP_002292897.1">
    <property type="nucleotide sequence ID" value="XM_002292861.1"/>
</dbReference>
<proteinExistence type="predicted"/>
<dbReference type="KEGG" id="tps:THAPSDRAFT_8533"/>
<keyword evidence="4" id="KW-1185">Reference proteome</keyword>
<dbReference type="PaxDb" id="35128-Thaps8533"/>
<evidence type="ECO:0000256" key="2">
    <source>
        <dbReference type="SAM" id="SignalP"/>
    </source>
</evidence>
<dbReference type="HOGENOM" id="CLU_1307084_0_0_1"/>
<dbReference type="Proteomes" id="UP000001449">
    <property type="component" value="Chromosome 10"/>
</dbReference>
<dbReference type="AlphaFoldDB" id="B8C9S2"/>
<dbReference type="GeneID" id="7450749"/>
<organism evidence="3 4">
    <name type="scientific">Thalassiosira pseudonana</name>
    <name type="common">Marine diatom</name>
    <name type="synonym">Cyclotella nana</name>
    <dbReference type="NCBI Taxonomy" id="35128"/>
    <lineage>
        <taxon>Eukaryota</taxon>
        <taxon>Sar</taxon>
        <taxon>Stramenopiles</taxon>
        <taxon>Ochrophyta</taxon>
        <taxon>Bacillariophyta</taxon>
        <taxon>Coscinodiscophyceae</taxon>
        <taxon>Thalassiosirophycidae</taxon>
        <taxon>Thalassiosirales</taxon>
        <taxon>Thalassiosiraceae</taxon>
        <taxon>Thalassiosira</taxon>
    </lineage>
</organism>
<dbReference type="OMA" id="QGAVLEW"/>
<dbReference type="Pfam" id="PF20133">
    <property type="entry name" value="HHL1-like"/>
    <property type="match status" value="1"/>
</dbReference>
<feature type="signal peptide" evidence="2">
    <location>
        <begin position="1"/>
        <end position="19"/>
    </location>
</feature>
<reference evidence="3 4" key="2">
    <citation type="journal article" date="2008" name="Nature">
        <title>The Phaeodactylum genome reveals the evolutionary history of diatom genomes.</title>
        <authorList>
            <person name="Bowler C."/>
            <person name="Allen A.E."/>
            <person name="Badger J.H."/>
            <person name="Grimwood J."/>
            <person name="Jabbari K."/>
            <person name="Kuo A."/>
            <person name="Maheswari U."/>
            <person name="Martens C."/>
            <person name="Maumus F."/>
            <person name="Otillar R.P."/>
            <person name="Rayko E."/>
            <person name="Salamov A."/>
            <person name="Vandepoele K."/>
            <person name="Beszteri B."/>
            <person name="Gruber A."/>
            <person name="Heijde M."/>
            <person name="Katinka M."/>
            <person name="Mock T."/>
            <person name="Valentin K."/>
            <person name="Verret F."/>
            <person name="Berges J.A."/>
            <person name="Brownlee C."/>
            <person name="Cadoret J.P."/>
            <person name="Chiovitti A."/>
            <person name="Choi C.J."/>
            <person name="Coesel S."/>
            <person name="De Martino A."/>
            <person name="Detter J.C."/>
            <person name="Durkin C."/>
            <person name="Falciatore A."/>
            <person name="Fournet J."/>
            <person name="Haruta M."/>
            <person name="Huysman M.J."/>
            <person name="Jenkins B.D."/>
            <person name="Jiroutova K."/>
            <person name="Jorgensen R.E."/>
            <person name="Joubert Y."/>
            <person name="Kaplan A."/>
            <person name="Kroger N."/>
            <person name="Kroth P.G."/>
            <person name="La Roche J."/>
            <person name="Lindquist E."/>
            <person name="Lommer M."/>
            <person name="Martin-Jezequel V."/>
            <person name="Lopez P.J."/>
            <person name="Lucas S."/>
            <person name="Mangogna M."/>
            <person name="McGinnis K."/>
            <person name="Medlin L.K."/>
            <person name="Montsant A."/>
            <person name="Oudot-Le Secq M.P."/>
            <person name="Napoli C."/>
            <person name="Obornik M."/>
            <person name="Parker M.S."/>
            <person name="Petit J.L."/>
            <person name="Porcel B.M."/>
            <person name="Poulsen N."/>
            <person name="Robison M."/>
            <person name="Rychlewski L."/>
            <person name="Rynearson T.A."/>
            <person name="Schmutz J."/>
            <person name="Shapiro H."/>
            <person name="Siaut M."/>
            <person name="Stanley M."/>
            <person name="Sussman M.R."/>
            <person name="Taylor A.R."/>
            <person name="Vardi A."/>
            <person name="von Dassow P."/>
            <person name="Vyverman W."/>
            <person name="Willis A."/>
            <person name="Wyrwicz L.S."/>
            <person name="Rokhsar D.S."/>
            <person name="Weissenbach J."/>
            <person name="Armbrust E.V."/>
            <person name="Green B.R."/>
            <person name="Van de Peer Y."/>
            <person name="Grigoriev I.V."/>
        </authorList>
    </citation>
    <scope>NUCLEOTIDE SEQUENCE [LARGE SCALE GENOMIC DNA]</scope>
    <source>
        <strain evidence="3 4">CCMP1335</strain>
    </source>
</reference>
<accession>B8C9S2</accession>
<dbReference type="InterPro" id="IPR045388">
    <property type="entry name" value="HHL1-like"/>
</dbReference>
<dbReference type="eggNOG" id="ENOG502SS5Z">
    <property type="taxonomic scope" value="Eukaryota"/>
</dbReference>